<dbReference type="PROSITE" id="PS50850">
    <property type="entry name" value="MFS"/>
    <property type="match status" value="1"/>
</dbReference>
<feature type="region of interest" description="Disordered" evidence="6">
    <location>
        <begin position="700"/>
        <end position="721"/>
    </location>
</feature>
<dbReference type="SUPFAM" id="SSF103473">
    <property type="entry name" value="MFS general substrate transporter"/>
    <property type="match status" value="1"/>
</dbReference>
<feature type="transmembrane region" description="Helical" evidence="7">
    <location>
        <begin position="378"/>
        <end position="399"/>
    </location>
</feature>
<feature type="transmembrane region" description="Helical" evidence="7">
    <location>
        <begin position="411"/>
        <end position="429"/>
    </location>
</feature>
<dbReference type="Gene3D" id="1.20.1250.20">
    <property type="entry name" value="MFS general substrate transporter like domains"/>
    <property type="match status" value="1"/>
</dbReference>
<dbReference type="InterPro" id="IPR020846">
    <property type="entry name" value="MFS_dom"/>
</dbReference>
<sequence>MSYHDRRDSDPIKPTMHEMETSRSWQQVPQNEEDITSYNPYTSQTQDFGYSASASAQSENPKDNDDGQMPLRQAIKLYPKVACYCLAMSIPIIGWGYDLVIVGAIVGTDSFLKDYGEMIHGQMDTPGNWLSLWLGLPPAGAAIGSLLGGWLQNKIGRKFTLMMGTLVSAVAIACMFFSHIPEPLDTKRMLLTAGLTIQGFTVGIIRGACVTWVSENTPTALRGSAMALFPVFTLLGQLIGLLVTLAINSIEGNSGYLGAFGSQWILALGPLILSIFMPESPAHLIRTGQEERATKSATRLYAPKINPYSQLERIRATIEEEKANTASATYWSCLQGTNLRRTLIVGLASILPPLFGMELLSSANLFLRSMGMASTPSLVFMAAGVVAGMFGNAIGFWLLSRTGRRNMIIPSMAIAAILWGAMGITGFWSSEALTWVAGGLMMSVIIICGLGAWPAGFAIVGETSSLQLRSLTQGLASIAEKGFSITLAIVLPMLFSRDKAALGAKTAFVFCGTSVIGAVLAWLFVPEMKGRSAIEIDQMFEMRLPAREFKGLKLQVHQVQESAPLAMQQEYSSPPHFPPRTPPKIDDPSFSLHPPPLTMARVRRRGATAAATTAITKRCNHPKMRQKKLPKSQATTPSRTLSDMLLSIKPHQLANIISREKNHEYRNRRLKDGVSRLWLYETGTGGGSLSITHIAIIPPNTRHEPGSVPTEPPGIGNKEFNAGEKESKYARKSIFGSSNHLPTSSQSACNRTELSTSVPLPILQYPTKPYTPNSFIDS</sequence>
<evidence type="ECO:0000313" key="9">
    <source>
        <dbReference type="EMBL" id="VIO64828.1"/>
    </source>
</evidence>
<feature type="transmembrane region" description="Helical" evidence="7">
    <location>
        <begin position="472"/>
        <end position="495"/>
    </location>
</feature>
<evidence type="ECO:0000256" key="1">
    <source>
        <dbReference type="ARBA" id="ARBA00004141"/>
    </source>
</evidence>
<dbReference type="AlphaFoldDB" id="A0A4E9EP61"/>
<dbReference type="Pfam" id="PF00083">
    <property type="entry name" value="Sugar_tr"/>
    <property type="match status" value="1"/>
</dbReference>
<dbReference type="InterPro" id="IPR036259">
    <property type="entry name" value="MFS_trans_sf"/>
</dbReference>
<evidence type="ECO:0000259" key="8">
    <source>
        <dbReference type="PROSITE" id="PS50850"/>
    </source>
</evidence>
<evidence type="ECO:0000256" key="4">
    <source>
        <dbReference type="ARBA" id="ARBA00022989"/>
    </source>
</evidence>
<feature type="compositionally biased region" description="Polar residues" evidence="6">
    <location>
        <begin position="22"/>
        <end position="59"/>
    </location>
</feature>
<keyword evidence="3 7" id="KW-0812">Transmembrane</keyword>
<feature type="transmembrane region" description="Helical" evidence="7">
    <location>
        <begin position="435"/>
        <end position="460"/>
    </location>
</feature>
<feature type="transmembrane region" description="Helical" evidence="7">
    <location>
        <begin position="190"/>
        <end position="213"/>
    </location>
</feature>
<feature type="transmembrane region" description="Helical" evidence="7">
    <location>
        <begin position="81"/>
        <end position="107"/>
    </location>
</feature>
<evidence type="ECO:0000256" key="3">
    <source>
        <dbReference type="ARBA" id="ARBA00022692"/>
    </source>
</evidence>
<organism evidence="9">
    <name type="scientific">Gibberella zeae</name>
    <name type="common">Wheat head blight fungus</name>
    <name type="synonym">Fusarium graminearum</name>
    <dbReference type="NCBI Taxonomy" id="5518"/>
    <lineage>
        <taxon>Eukaryota</taxon>
        <taxon>Fungi</taxon>
        <taxon>Dikarya</taxon>
        <taxon>Ascomycota</taxon>
        <taxon>Pezizomycotina</taxon>
        <taxon>Sordariomycetes</taxon>
        <taxon>Hypocreomycetidae</taxon>
        <taxon>Hypocreales</taxon>
        <taxon>Nectriaceae</taxon>
        <taxon>Fusarium</taxon>
    </lineage>
</organism>
<protein>
    <recommendedName>
        <fullName evidence="8">Major facilitator superfamily (MFS) profile domain-containing protein</fullName>
    </recommendedName>
</protein>
<dbReference type="GO" id="GO:0005351">
    <property type="term" value="F:carbohydrate:proton symporter activity"/>
    <property type="evidence" value="ECO:0007669"/>
    <property type="project" value="TreeGrafter"/>
</dbReference>
<feature type="transmembrane region" description="Helical" evidence="7">
    <location>
        <begin position="225"/>
        <end position="250"/>
    </location>
</feature>
<dbReference type="InterPro" id="IPR005828">
    <property type="entry name" value="MFS_sugar_transport-like"/>
</dbReference>
<feature type="transmembrane region" description="Helical" evidence="7">
    <location>
        <begin position="159"/>
        <end position="178"/>
    </location>
</feature>
<dbReference type="PANTHER" id="PTHR48022">
    <property type="entry name" value="PLASTIDIC GLUCOSE TRANSPORTER 4"/>
    <property type="match status" value="1"/>
</dbReference>
<feature type="transmembrane region" description="Helical" evidence="7">
    <location>
        <begin position="507"/>
        <end position="525"/>
    </location>
</feature>
<dbReference type="GO" id="GO:0016020">
    <property type="term" value="C:membrane"/>
    <property type="evidence" value="ECO:0007669"/>
    <property type="project" value="UniProtKB-SubCell"/>
</dbReference>
<proteinExistence type="inferred from homology"/>
<feature type="transmembrane region" description="Helical" evidence="7">
    <location>
        <begin position="127"/>
        <end position="147"/>
    </location>
</feature>
<feature type="region of interest" description="Disordered" evidence="6">
    <location>
        <begin position="735"/>
        <end position="758"/>
    </location>
</feature>
<dbReference type="InterPro" id="IPR050360">
    <property type="entry name" value="MFS_Sugar_Transporters"/>
</dbReference>
<evidence type="ECO:0000256" key="5">
    <source>
        <dbReference type="ARBA" id="ARBA00023136"/>
    </source>
</evidence>
<evidence type="ECO:0000256" key="7">
    <source>
        <dbReference type="SAM" id="Phobius"/>
    </source>
</evidence>
<comment type="subcellular location">
    <subcellularLocation>
        <location evidence="1">Membrane</location>
        <topology evidence="1">Multi-pass membrane protein</topology>
    </subcellularLocation>
</comment>
<dbReference type="PANTHER" id="PTHR48022:SF41">
    <property type="entry name" value="MAJOR FACILITATOR SUPERFAMILY (MFS) PROFILE DOMAIN-CONTAINING PROTEIN"/>
    <property type="match status" value="1"/>
</dbReference>
<feature type="transmembrane region" description="Helical" evidence="7">
    <location>
        <begin position="256"/>
        <end position="276"/>
    </location>
</feature>
<feature type="domain" description="Major facilitator superfamily (MFS) profile" evidence="8">
    <location>
        <begin position="84"/>
        <end position="529"/>
    </location>
</feature>
<gene>
    <name evidence="9" type="ORF">FUG_LOCUS580800</name>
</gene>
<accession>A0A4E9EP61</accession>
<feature type="compositionally biased region" description="Basic and acidic residues" evidence="6">
    <location>
        <begin position="1"/>
        <end position="21"/>
    </location>
</feature>
<keyword evidence="4 7" id="KW-1133">Transmembrane helix</keyword>
<evidence type="ECO:0000256" key="2">
    <source>
        <dbReference type="ARBA" id="ARBA00010992"/>
    </source>
</evidence>
<name>A0A4E9EP61_GIBZA</name>
<comment type="similarity">
    <text evidence="2">Belongs to the major facilitator superfamily. Sugar transporter (TC 2.A.1.1) family.</text>
</comment>
<reference evidence="9" key="1">
    <citation type="submission" date="2019-04" db="EMBL/GenBank/DDBJ databases">
        <authorList>
            <person name="Melise S."/>
            <person name="Noan J."/>
            <person name="Okalmin O."/>
        </authorList>
    </citation>
    <scope>NUCLEOTIDE SEQUENCE</scope>
    <source>
        <strain evidence="9">FN9</strain>
    </source>
</reference>
<feature type="region of interest" description="Disordered" evidence="6">
    <location>
        <begin position="1"/>
        <end position="68"/>
    </location>
</feature>
<feature type="transmembrane region" description="Helical" evidence="7">
    <location>
        <begin position="343"/>
        <end position="366"/>
    </location>
</feature>
<evidence type="ECO:0000256" key="6">
    <source>
        <dbReference type="SAM" id="MobiDB-lite"/>
    </source>
</evidence>
<keyword evidence="5 7" id="KW-0472">Membrane</keyword>
<dbReference type="EMBL" id="CAAKMV010000207">
    <property type="protein sequence ID" value="VIO64828.1"/>
    <property type="molecule type" value="Genomic_DNA"/>
</dbReference>